<gene>
    <name evidence="2" type="ORF">O181_054559</name>
</gene>
<organism evidence="2 3">
    <name type="scientific">Austropuccinia psidii MF-1</name>
    <dbReference type="NCBI Taxonomy" id="1389203"/>
    <lineage>
        <taxon>Eukaryota</taxon>
        <taxon>Fungi</taxon>
        <taxon>Dikarya</taxon>
        <taxon>Basidiomycota</taxon>
        <taxon>Pucciniomycotina</taxon>
        <taxon>Pucciniomycetes</taxon>
        <taxon>Pucciniales</taxon>
        <taxon>Sphaerophragmiaceae</taxon>
        <taxon>Austropuccinia</taxon>
    </lineage>
</organism>
<protein>
    <submittedName>
        <fullName evidence="2">Uncharacterized protein</fullName>
    </submittedName>
</protein>
<feature type="region of interest" description="Disordered" evidence="1">
    <location>
        <begin position="1"/>
        <end position="67"/>
    </location>
</feature>
<feature type="compositionally biased region" description="Basic and acidic residues" evidence="1">
    <location>
        <begin position="21"/>
        <end position="32"/>
    </location>
</feature>
<dbReference type="Proteomes" id="UP000765509">
    <property type="component" value="Unassembled WGS sequence"/>
</dbReference>
<dbReference type="EMBL" id="AVOT02024264">
    <property type="protein sequence ID" value="MBW0514844.1"/>
    <property type="molecule type" value="Genomic_DNA"/>
</dbReference>
<accession>A0A9Q3E4T7</accession>
<evidence type="ECO:0000313" key="3">
    <source>
        <dbReference type="Proteomes" id="UP000765509"/>
    </source>
</evidence>
<dbReference type="AlphaFoldDB" id="A0A9Q3E4T7"/>
<evidence type="ECO:0000256" key="1">
    <source>
        <dbReference type="SAM" id="MobiDB-lite"/>
    </source>
</evidence>
<name>A0A9Q3E4T7_9BASI</name>
<keyword evidence="3" id="KW-1185">Reference proteome</keyword>
<reference evidence="2" key="1">
    <citation type="submission" date="2021-03" db="EMBL/GenBank/DDBJ databases">
        <title>Draft genome sequence of rust myrtle Austropuccinia psidii MF-1, a brazilian biotype.</title>
        <authorList>
            <person name="Quecine M.C."/>
            <person name="Pachon D.M.R."/>
            <person name="Bonatelli M.L."/>
            <person name="Correr F.H."/>
            <person name="Franceschini L.M."/>
            <person name="Leite T.F."/>
            <person name="Margarido G.R.A."/>
            <person name="Almeida C.A."/>
            <person name="Ferrarezi J.A."/>
            <person name="Labate C.A."/>
        </authorList>
    </citation>
    <scope>NUCLEOTIDE SEQUENCE</scope>
    <source>
        <strain evidence="2">MF-1</strain>
    </source>
</reference>
<sequence length="125" mass="14616">MEHGQQEIPPRIPLARTWSKFPEDMSQKDKLQRPYGNHQGLGSHQEVGTSRGEGNEDKVESSHYPIYRRTAEPDRAYSDFLRLTRRRPNQISIVFPPFRHLQISDRVSPFFTIPGSFQEKRRILG</sequence>
<evidence type="ECO:0000313" key="2">
    <source>
        <dbReference type="EMBL" id="MBW0514844.1"/>
    </source>
</evidence>
<proteinExistence type="predicted"/>
<comment type="caution">
    <text evidence="2">The sequence shown here is derived from an EMBL/GenBank/DDBJ whole genome shotgun (WGS) entry which is preliminary data.</text>
</comment>